<dbReference type="Gene3D" id="1.10.10.10">
    <property type="entry name" value="Winged helix-like DNA-binding domain superfamily/Winged helix DNA-binding domain"/>
    <property type="match status" value="1"/>
</dbReference>
<organism evidence="2 3">
    <name type="scientific">Arsenicicoccus cauae</name>
    <dbReference type="NCBI Taxonomy" id="2663847"/>
    <lineage>
        <taxon>Bacteria</taxon>
        <taxon>Bacillati</taxon>
        <taxon>Actinomycetota</taxon>
        <taxon>Actinomycetes</taxon>
        <taxon>Micrococcales</taxon>
        <taxon>Intrasporangiaceae</taxon>
        <taxon>Arsenicicoccus</taxon>
    </lineage>
</organism>
<dbReference type="InterPro" id="IPR036388">
    <property type="entry name" value="WH-like_DNA-bd_sf"/>
</dbReference>
<dbReference type="GO" id="GO:0003700">
    <property type="term" value="F:DNA-binding transcription factor activity"/>
    <property type="evidence" value="ECO:0007669"/>
    <property type="project" value="InterPro"/>
</dbReference>
<dbReference type="InterPro" id="IPR036390">
    <property type="entry name" value="WH_DNA-bd_sf"/>
</dbReference>
<keyword evidence="2" id="KW-0238">DNA-binding</keyword>
<dbReference type="EMBL" id="WLVL01000023">
    <property type="protein sequence ID" value="MTB71648.1"/>
    <property type="molecule type" value="Genomic_DNA"/>
</dbReference>
<name>A0A6I3IBK7_9MICO</name>
<dbReference type="SUPFAM" id="SSF46785">
    <property type="entry name" value="Winged helix' DNA-binding domain"/>
    <property type="match status" value="1"/>
</dbReference>
<dbReference type="GO" id="GO:0006950">
    <property type="term" value="P:response to stress"/>
    <property type="evidence" value="ECO:0007669"/>
    <property type="project" value="TreeGrafter"/>
</dbReference>
<evidence type="ECO:0000313" key="3">
    <source>
        <dbReference type="Proteomes" id="UP000431092"/>
    </source>
</evidence>
<dbReference type="SMART" id="SM00347">
    <property type="entry name" value="HTH_MARR"/>
    <property type="match status" value="1"/>
</dbReference>
<dbReference type="Pfam" id="PF12802">
    <property type="entry name" value="MarR_2"/>
    <property type="match status" value="1"/>
</dbReference>
<dbReference type="PANTHER" id="PTHR33164:SF43">
    <property type="entry name" value="HTH-TYPE TRANSCRIPTIONAL REPRESSOR YETL"/>
    <property type="match status" value="1"/>
</dbReference>
<accession>A0A6I3IBK7</accession>
<proteinExistence type="predicted"/>
<comment type="caution">
    <text evidence="2">The sequence shown here is derived from an EMBL/GenBank/DDBJ whole genome shotgun (WGS) entry which is preliminary data.</text>
</comment>
<keyword evidence="3" id="KW-1185">Reference proteome</keyword>
<sequence length="157" mass="17528">MRLNGRVTHRDRAPAPSLLYVVKQLELVTRAHLDAIVRESGVTALQYTALTVLERREGMTSADLARHSFVRAQSAADLVGGLERRGLIRRDPDPANRRRRLISLTDEGRALLRRQAEPVAALEAHMLKDLDPDQRESFAEALQLCRGAMSDLPLDAD</sequence>
<dbReference type="AlphaFoldDB" id="A0A6I3IBK7"/>
<dbReference type="GO" id="GO:0003677">
    <property type="term" value="F:DNA binding"/>
    <property type="evidence" value="ECO:0007669"/>
    <property type="project" value="UniProtKB-KW"/>
</dbReference>
<gene>
    <name evidence="2" type="ORF">GGG17_06630</name>
</gene>
<evidence type="ECO:0000259" key="1">
    <source>
        <dbReference type="PROSITE" id="PS50995"/>
    </source>
</evidence>
<dbReference type="Proteomes" id="UP000431092">
    <property type="component" value="Unassembled WGS sequence"/>
</dbReference>
<protein>
    <submittedName>
        <fullName evidence="2">Winged helix DNA-binding protein</fullName>
    </submittedName>
</protein>
<evidence type="ECO:0000313" key="2">
    <source>
        <dbReference type="EMBL" id="MTB71648.1"/>
    </source>
</evidence>
<reference evidence="2 3" key="1">
    <citation type="submission" date="2019-11" db="EMBL/GenBank/DDBJ databases">
        <title>Whole genome sequencing identifies a novel species of the genus Arsenicicoccus isolated from human blood.</title>
        <authorList>
            <person name="Jeong J.H."/>
            <person name="Kweon O.J."/>
            <person name="Kim H.R."/>
            <person name="Kim T.-H."/>
            <person name="Ha S.-M."/>
            <person name="Lee M.-K."/>
        </authorList>
    </citation>
    <scope>NUCLEOTIDE SEQUENCE [LARGE SCALE GENOMIC DNA]</scope>
    <source>
        <strain evidence="2 3">MKL-02</strain>
    </source>
</reference>
<feature type="domain" description="HTH marR-type" evidence="1">
    <location>
        <begin position="15"/>
        <end position="147"/>
    </location>
</feature>
<dbReference type="InterPro" id="IPR039422">
    <property type="entry name" value="MarR/SlyA-like"/>
</dbReference>
<dbReference type="PANTHER" id="PTHR33164">
    <property type="entry name" value="TRANSCRIPTIONAL REGULATOR, MARR FAMILY"/>
    <property type="match status" value="1"/>
</dbReference>
<dbReference type="InterPro" id="IPR000835">
    <property type="entry name" value="HTH_MarR-typ"/>
</dbReference>
<dbReference type="PROSITE" id="PS50995">
    <property type="entry name" value="HTH_MARR_2"/>
    <property type="match status" value="1"/>
</dbReference>